<accession>A0A8S1JBN1</accession>
<dbReference type="Gene3D" id="1.20.58.1030">
    <property type="match status" value="1"/>
</dbReference>
<reference evidence="2" key="1">
    <citation type="submission" date="2020-12" db="EMBL/GenBank/DDBJ databases">
        <authorList>
            <person name="Iha C."/>
        </authorList>
    </citation>
    <scope>NUCLEOTIDE SEQUENCE</scope>
</reference>
<evidence type="ECO:0000256" key="1">
    <source>
        <dbReference type="SAM" id="MobiDB-lite"/>
    </source>
</evidence>
<evidence type="ECO:0000313" key="2">
    <source>
        <dbReference type="EMBL" id="CAD7701034.1"/>
    </source>
</evidence>
<comment type="caution">
    <text evidence="2">The sequence shown here is derived from an EMBL/GenBank/DDBJ whole genome shotgun (WGS) entry which is preliminary data.</text>
</comment>
<dbReference type="AlphaFoldDB" id="A0A8S1JBN1"/>
<evidence type="ECO:0000313" key="3">
    <source>
        <dbReference type="Proteomes" id="UP000708148"/>
    </source>
</evidence>
<dbReference type="InterPro" id="IPR036224">
    <property type="entry name" value="GINS_bundle-like_dom_sf"/>
</dbReference>
<dbReference type="SUPFAM" id="SSF158573">
    <property type="entry name" value="GINS helical bundle-like"/>
    <property type="match status" value="1"/>
</dbReference>
<name>A0A8S1JBN1_9CHLO</name>
<keyword evidence="3" id="KW-1185">Reference proteome</keyword>
<proteinExistence type="predicted"/>
<protein>
    <submittedName>
        <fullName evidence="2">Uncharacterized protein</fullName>
    </submittedName>
</protein>
<feature type="region of interest" description="Disordered" evidence="1">
    <location>
        <begin position="1"/>
        <end position="22"/>
    </location>
</feature>
<dbReference type="EMBL" id="CAJHUC010001414">
    <property type="protein sequence ID" value="CAD7701034.1"/>
    <property type="molecule type" value="Genomic_DNA"/>
</dbReference>
<organism evidence="2 3">
    <name type="scientific">Ostreobium quekettii</name>
    <dbReference type="NCBI Taxonomy" id="121088"/>
    <lineage>
        <taxon>Eukaryota</taxon>
        <taxon>Viridiplantae</taxon>
        <taxon>Chlorophyta</taxon>
        <taxon>core chlorophytes</taxon>
        <taxon>Ulvophyceae</taxon>
        <taxon>TCBD clade</taxon>
        <taxon>Bryopsidales</taxon>
        <taxon>Ostreobineae</taxon>
        <taxon>Ostreobiaceae</taxon>
        <taxon>Ostreobium</taxon>
    </lineage>
</organism>
<gene>
    <name evidence="2" type="ORF">OSTQU699_LOCUS6393</name>
</gene>
<dbReference type="Proteomes" id="UP000708148">
    <property type="component" value="Unassembled WGS sequence"/>
</dbReference>
<sequence length="201" mass="22191">MDRSSAATSGVGGAPGTVPWPAELSTWGQEAALLQSLDSMGPDSIPAFNDSALERVGTEIGQRERERASLQRNGENGTDRWAVIFQTACLSRLRRCSQLYIAGRREQIETLVRKNVKVEKEFLSEAEQQFLNSLRPRHGNKSHNPNATKAWHQADADVGELMLEDIAVHVSKGLILRLPLSTGNLMSAEKLAHRVRLPLND</sequence>